<keyword evidence="8" id="KW-0539">Nucleus</keyword>
<evidence type="ECO:0000256" key="6">
    <source>
        <dbReference type="ARBA" id="ARBA00022776"/>
    </source>
</evidence>
<comment type="function">
    <text evidence="11">Component of the anaphase promoting complex/cyclosome (APC/C), a cell cycle-regulated E3 ubiquitin ligase that controls progression through mitosis and the G1 phase of the cell cycle. The APC/C complex acts by mediating ubiquitination and subsequent degradation of target proteins: it mainly mediates the formation of 'Lys-11'-linked polyubiquitin chains and, to a lower extent, the formation of 'Lys-48'- and 'Lys-63'-linked polyubiquitin chains. The APC/C complex catalyzes assembly of branched 'Lys-11'-/'Lys-48'-linked branched ubiquitin chains on target proteins.</text>
</comment>
<evidence type="ECO:0000313" key="12">
    <source>
        <dbReference type="EMBL" id="JAG89779.1"/>
    </source>
</evidence>
<dbReference type="EMBL" id="GBZX01002961">
    <property type="protein sequence ID" value="JAG89779.1"/>
    <property type="molecule type" value="mRNA"/>
</dbReference>
<organism evidence="12">
    <name type="scientific">Amblyomma americanum</name>
    <name type="common">Lone star tick</name>
    <dbReference type="NCBI Taxonomy" id="6943"/>
    <lineage>
        <taxon>Eukaryota</taxon>
        <taxon>Metazoa</taxon>
        <taxon>Ecdysozoa</taxon>
        <taxon>Arthropoda</taxon>
        <taxon>Chelicerata</taxon>
        <taxon>Arachnida</taxon>
        <taxon>Acari</taxon>
        <taxon>Parasitiformes</taxon>
        <taxon>Ixodida</taxon>
        <taxon>Ixodoidea</taxon>
        <taxon>Ixodidae</taxon>
        <taxon>Amblyomminae</taxon>
        <taxon>Amblyomma</taxon>
    </lineage>
</organism>
<keyword evidence="9" id="KW-0131">Cell cycle</keyword>
<evidence type="ECO:0000256" key="11">
    <source>
        <dbReference type="ARBA" id="ARBA00045696"/>
    </source>
</evidence>
<keyword evidence="7" id="KW-0833">Ubl conjugation pathway</keyword>
<dbReference type="InterPro" id="IPR008401">
    <property type="entry name" value="Apc13"/>
</dbReference>
<proteinExistence type="evidence at transcript level"/>
<sequence>MDSDVIRDGRMIDVVDSKWREDKLPDEDIAVPVMELPDPEPDNSNIHETLKEQEQKWTDLALNRLHEPPTSTLPN</sequence>
<comment type="similarity">
    <text evidence="3">Belongs to the APC13 family.</text>
</comment>
<evidence type="ECO:0000256" key="10">
    <source>
        <dbReference type="ARBA" id="ARBA00031338"/>
    </source>
</evidence>
<dbReference type="GO" id="GO:0070979">
    <property type="term" value="P:protein K11-linked ubiquitination"/>
    <property type="evidence" value="ECO:0007669"/>
    <property type="project" value="TreeGrafter"/>
</dbReference>
<evidence type="ECO:0000256" key="4">
    <source>
        <dbReference type="ARBA" id="ARBA00013935"/>
    </source>
</evidence>
<dbReference type="GO" id="GO:0051301">
    <property type="term" value="P:cell division"/>
    <property type="evidence" value="ECO:0007669"/>
    <property type="project" value="UniProtKB-KW"/>
</dbReference>
<evidence type="ECO:0000256" key="2">
    <source>
        <dbReference type="ARBA" id="ARBA00004906"/>
    </source>
</evidence>
<dbReference type="GO" id="GO:0005680">
    <property type="term" value="C:anaphase-promoting complex"/>
    <property type="evidence" value="ECO:0007669"/>
    <property type="project" value="InterPro"/>
</dbReference>
<protein>
    <recommendedName>
        <fullName evidence="4">Anaphase-promoting complex subunit 13</fullName>
    </recommendedName>
    <alternativeName>
        <fullName evidence="10">Cyclosome subunit 13</fullName>
    </alternativeName>
</protein>
<dbReference type="AlphaFoldDB" id="A0A0C9RZU1"/>
<comment type="pathway">
    <text evidence="2">Protein modification; protein ubiquitination.</text>
</comment>
<dbReference type="PANTHER" id="PTHR28672:SF1">
    <property type="entry name" value="ANAPHASE-PROMOTING COMPLEX SUBUNIT 13"/>
    <property type="match status" value="1"/>
</dbReference>
<evidence type="ECO:0000256" key="3">
    <source>
        <dbReference type="ARBA" id="ARBA00006940"/>
    </source>
</evidence>
<dbReference type="Pfam" id="PF05839">
    <property type="entry name" value="Apc13p"/>
    <property type="match status" value="1"/>
</dbReference>
<reference evidence="12" key="1">
    <citation type="journal article" date="2015" name="PLoS ONE">
        <title>An Insight into the Sialome of the Lone Star Tick, Amblyomma americanum, with a Glimpse on Its Time Dependent Gene Expression.</title>
        <authorList>
            <person name="Karim S."/>
            <person name="Ribeiro J.M."/>
        </authorList>
    </citation>
    <scope>NUCLEOTIDE SEQUENCE</scope>
    <source>
        <tissue evidence="12">Salivary gland</tissue>
    </source>
</reference>
<evidence type="ECO:0000256" key="7">
    <source>
        <dbReference type="ARBA" id="ARBA00022786"/>
    </source>
</evidence>
<evidence type="ECO:0000256" key="5">
    <source>
        <dbReference type="ARBA" id="ARBA00022618"/>
    </source>
</evidence>
<dbReference type="PANTHER" id="PTHR28672">
    <property type="entry name" value="ANAPHASE-PROMOTING COMPLEX SUBUNIT 13"/>
    <property type="match status" value="1"/>
</dbReference>
<accession>A0A0C9RZU1</accession>
<keyword evidence="6" id="KW-0498">Mitosis</keyword>
<evidence type="ECO:0000256" key="1">
    <source>
        <dbReference type="ARBA" id="ARBA00004123"/>
    </source>
</evidence>
<keyword evidence="5" id="KW-0132">Cell division</keyword>
<evidence type="ECO:0000256" key="9">
    <source>
        <dbReference type="ARBA" id="ARBA00023306"/>
    </source>
</evidence>
<evidence type="ECO:0000256" key="8">
    <source>
        <dbReference type="ARBA" id="ARBA00023242"/>
    </source>
</evidence>
<comment type="subcellular location">
    <subcellularLocation>
        <location evidence="1">Nucleus</location>
    </subcellularLocation>
</comment>
<name>A0A0C9RZU1_AMBAM</name>